<evidence type="ECO:0000259" key="3">
    <source>
        <dbReference type="Pfam" id="PF10148"/>
    </source>
</evidence>
<dbReference type="GO" id="GO:0030054">
    <property type="term" value="C:cell junction"/>
    <property type="evidence" value="ECO:0007669"/>
    <property type="project" value="TreeGrafter"/>
</dbReference>
<name>A0A182FRW3_ANOAL</name>
<dbReference type="GO" id="GO:0005886">
    <property type="term" value="C:plasma membrane"/>
    <property type="evidence" value="ECO:0007669"/>
    <property type="project" value="TreeGrafter"/>
</dbReference>
<evidence type="ECO:0000313" key="5">
    <source>
        <dbReference type="Proteomes" id="UP000069272"/>
    </source>
</evidence>
<keyword evidence="5" id="KW-1185">Reference proteome</keyword>
<dbReference type="PANTHER" id="PTHR13103:SF2">
    <property type="entry name" value="IQCJ-SCHIP1 READTHROUGH TRANSCRIPT PROTEIN-RELATED"/>
    <property type="match status" value="1"/>
</dbReference>
<accession>A0A182FRW3</accession>
<keyword evidence="1" id="KW-0175">Coiled coil</keyword>
<evidence type="ECO:0000256" key="2">
    <source>
        <dbReference type="SAM" id="MobiDB-lite"/>
    </source>
</evidence>
<reference evidence="4" key="2">
    <citation type="submission" date="2022-08" db="UniProtKB">
        <authorList>
            <consortium name="EnsemblMetazoa"/>
        </authorList>
    </citation>
    <scope>IDENTIFICATION</scope>
    <source>
        <strain evidence="4">STECLA/ALBI9_A</strain>
    </source>
</reference>
<feature type="domain" description="Schwannomin interacting protein 1 C-terminal" evidence="3">
    <location>
        <begin position="514"/>
        <end position="646"/>
    </location>
</feature>
<feature type="coiled-coil region" evidence="1">
    <location>
        <begin position="589"/>
        <end position="616"/>
    </location>
</feature>
<dbReference type="InterPro" id="IPR039045">
    <property type="entry name" value="SCHIP_1"/>
</dbReference>
<feature type="region of interest" description="Disordered" evidence="2">
    <location>
        <begin position="31"/>
        <end position="81"/>
    </location>
</feature>
<dbReference type="Proteomes" id="UP000069272">
    <property type="component" value="Chromosome 2R"/>
</dbReference>
<feature type="compositionally biased region" description="Acidic residues" evidence="2">
    <location>
        <begin position="36"/>
        <end position="50"/>
    </location>
</feature>
<sequence length="693" mass="77000">MCTRIRKGIINPNYPGFQSLAYTLNEDNFYYSSENPSEDEEDSYVSESDDNEMKRQTDPTENDENGNTCDGSNGEDIPVPVVPAVVPPIEPSSPRKASFRLSNNRSPLYSSTNALSETHRYASPARTARLRHYSTDCSSPVLSTMTIMAEEKLDAYRTGTYACTPPDLVLQHSFDHRSITADTLNDDPLTAAVELSNAPRPDLIPERQLQLLELENKKNDLLKQQSGGPEGERSTVVEGRPISSTRIEGQVVDDGEANEKEEEEIEREDSIDIEGNRTPPSPAVEVPNGRDSVSNSDSCSTNFLRNLTFSPDIMLEDESRCYDSVTDDSLSDDSDQDTDEGVFEYRPYGGTDAREHLDCYPSPALMDADMLTPDSGGSEGSSPGEVQYHLVDDCSHQTVQITRSRRSNEHPSPTNQYHLFQQYATPSPTAPIAVPGTTGLAEHQTGPDFAQPTSTKALDGRNGEASDPGRSVSIYRKDVELPLEKGSSCGEAQNLEIDIPKVNPFCDVMFPETIDPCDFFTKQAKLQIEARMALCQAKDMAHMQMEIVKRSLTLSPMTKVVHTAVEKAGLALAADKRRLSRYYLTRLNVAQLQTILVELQSHAEVLNEELVQLLMERDDLHISQDATLIDIEDLSRYLCAKEQNIMHAERQRKAYHWKANRAAKYGTDGSMPSTRPLHDGDTAPLSATAYRYH</sequence>
<dbReference type="InterPro" id="IPR015649">
    <property type="entry name" value="SCHIP_1_C"/>
</dbReference>
<dbReference type="AlphaFoldDB" id="A0A182FRW3"/>
<feature type="region of interest" description="Disordered" evidence="2">
    <location>
        <begin position="426"/>
        <end position="470"/>
    </location>
</feature>
<reference evidence="4 5" key="1">
    <citation type="journal article" date="2017" name="G3 (Bethesda)">
        <title>The Physical Genome Mapping of Anopheles albimanus Corrected Scaffold Misassemblies and Identified Interarm Rearrangements in Genus Anopheles.</title>
        <authorList>
            <person name="Artemov G.N."/>
            <person name="Peery A.N."/>
            <person name="Jiang X."/>
            <person name="Tu Z."/>
            <person name="Stegniy V.N."/>
            <person name="Sharakhova M.V."/>
            <person name="Sharakhov I.V."/>
        </authorList>
    </citation>
    <scope>NUCLEOTIDE SEQUENCE [LARGE SCALE GENOMIC DNA]</scope>
    <source>
        <strain evidence="4 5">ALBI9_A</strain>
    </source>
</reference>
<feature type="compositionally biased region" description="Acidic residues" evidence="2">
    <location>
        <begin position="251"/>
        <end position="272"/>
    </location>
</feature>
<organism evidence="4 5">
    <name type="scientific">Anopheles albimanus</name>
    <name type="common">New world malaria mosquito</name>
    <dbReference type="NCBI Taxonomy" id="7167"/>
    <lineage>
        <taxon>Eukaryota</taxon>
        <taxon>Metazoa</taxon>
        <taxon>Ecdysozoa</taxon>
        <taxon>Arthropoda</taxon>
        <taxon>Hexapoda</taxon>
        <taxon>Insecta</taxon>
        <taxon>Pterygota</taxon>
        <taxon>Neoptera</taxon>
        <taxon>Endopterygota</taxon>
        <taxon>Diptera</taxon>
        <taxon>Nematocera</taxon>
        <taxon>Culicoidea</taxon>
        <taxon>Culicidae</taxon>
        <taxon>Anophelinae</taxon>
        <taxon>Anopheles</taxon>
    </lineage>
</organism>
<evidence type="ECO:0000256" key="1">
    <source>
        <dbReference type="SAM" id="Coils"/>
    </source>
</evidence>
<protein>
    <submittedName>
        <fullName evidence="4">SCHIP-1 domain-containing protein</fullName>
    </submittedName>
</protein>
<dbReference type="GO" id="GO:0035332">
    <property type="term" value="P:positive regulation of hippo signaling"/>
    <property type="evidence" value="ECO:0007669"/>
    <property type="project" value="TreeGrafter"/>
</dbReference>
<evidence type="ECO:0000313" key="4">
    <source>
        <dbReference type="EnsemblMetazoa" id="AALB009289-PA"/>
    </source>
</evidence>
<feature type="region of interest" description="Disordered" evidence="2">
    <location>
        <begin position="666"/>
        <end position="693"/>
    </location>
</feature>
<dbReference type="STRING" id="7167.A0A182FRW3"/>
<dbReference type="EnsemblMetazoa" id="AALB009289-RA">
    <property type="protein sequence ID" value="AALB009289-PA"/>
    <property type="gene ID" value="AALB009289"/>
</dbReference>
<feature type="region of interest" description="Disordered" evidence="2">
    <location>
        <begin position="221"/>
        <end position="298"/>
    </location>
</feature>
<dbReference type="VEuPathDB" id="VectorBase:AALB009289"/>
<dbReference type="Pfam" id="PF10148">
    <property type="entry name" value="SCHIP-1_C"/>
    <property type="match status" value="1"/>
</dbReference>
<dbReference type="VEuPathDB" id="VectorBase:AALB20_037525"/>
<dbReference type="PANTHER" id="PTHR13103">
    <property type="entry name" value="SCHWANNOMIN INTERACTING PROTEIN 1"/>
    <property type="match status" value="1"/>
</dbReference>
<proteinExistence type="predicted"/>